<comment type="caution">
    <text evidence="1">The sequence shown here is derived from an EMBL/GenBank/DDBJ whole genome shotgun (WGS) entry which is preliminary data.</text>
</comment>
<reference evidence="1" key="1">
    <citation type="journal article" date="2012" name="J. Microbiol. Biotechnol.">
        <title>Ramlibacter ginsenosidimutans sp. nov., with ginsenoside-converting activity.</title>
        <authorList>
            <person name="Wang L."/>
            <person name="An D.S."/>
            <person name="Kim S.G."/>
            <person name="Jin F.X."/>
            <person name="Kim S.C."/>
            <person name="Lee S.T."/>
            <person name="Im W.T."/>
        </authorList>
    </citation>
    <scope>NUCLEOTIDE SEQUENCE</scope>
    <source>
        <strain evidence="1">KACC 17527</strain>
    </source>
</reference>
<evidence type="ECO:0000313" key="2">
    <source>
        <dbReference type="Proteomes" id="UP000630528"/>
    </source>
</evidence>
<gene>
    <name evidence="1" type="ORF">JJB11_16350</name>
</gene>
<protein>
    <submittedName>
        <fullName evidence="1">DUF2917 domain-containing protein</fullName>
    </submittedName>
</protein>
<reference evidence="1" key="2">
    <citation type="submission" date="2021-01" db="EMBL/GenBank/DDBJ databases">
        <authorList>
            <person name="Kang M."/>
        </authorList>
    </citation>
    <scope>NUCLEOTIDE SEQUENCE</scope>
    <source>
        <strain evidence="1">KACC 17527</strain>
    </source>
</reference>
<organism evidence="1 2">
    <name type="scientific">Ramlibacter ginsenosidimutans</name>
    <dbReference type="NCBI Taxonomy" id="502333"/>
    <lineage>
        <taxon>Bacteria</taxon>
        <taxon>Pseudomonadati</taxon>
        <taxon>Pseudomonadota</taxon>
        <taxon>Betaproteobacteria</taxon>
        <taxon>Burkholderiales</taxon>
        <taxon>Comamonadaceae</taxon>
        <taxon>Ramlibacter</taxon>
    </lineage>
</organism>
<name>A0A934TVV9_9BURK</name>
<dbReference type="Proteomes" id="UP000630528">
    <property type="component" value="Unassembled WGS sequence"/>
</dbReference>
<proteinExistence type="predicted"/>
<accession>A0A934TVV9</accession>
<dbReference type="RefSeq" id="WP_201173650.1">
    <property type="nucleotide sequence ID" value="NZ_JAEPWM010000007.1"/>
</dbReference>
<dbReference type="EMBL" id="JAEPWM010000007">
    <property type="protein sequence ID" value="MBK6007672.1"/>
    <property type="molecule type" value="Genomic_DNA"/>
</dbReference>
<sequence>METGPTVCLPARQLFELSDASSARILCTRGSLWLTLDDDPRDVVLEPGDSFETDQPRRALLYALQGAAFVLDPRPQPTMRRKLAKNRSDCSRSPIVWAATRAASSG</sequence>
<dbReference type="Pfam" id="PF11142">
    <property type="entry name" value="DUF2917"/>
    <property type="match status" value="1"/>
</dbReference>
<keyword evidence="2" id="KW-1185">Reference proteome</keyword>
<dbReference type="InterPro" id="IPR021317">
    <property type="entry name" value="DUF2917"/>
</dbReference>
<evidence type="ECO:0000313" key="1">
    <source>
        <dbReference type="EMBL" id="MBK6007672.1"/>
    </source>
</evidence>
<dbReference type="AlphaFoldDB" id="A0A934TVV9"/>